<dbReference type="InterPro" id="IPR002477">
    <property type="entry name" value="Peptidoglycan-bd-like"/>
</dbReference>
<dbReference type="Pfam" id="PF01471">
    <property type="entry name" value="PG_binding_1"/>
    <property type="match status" value="2"/>
</dbReference>
<evidence type="ECO:0000256" key="1">
    <source>
        <dbReference type="ARBA" id="ARBA00023125"/>
    </source>
</evidence>
<keyword evidence="1" id="KW-0238">DNA-binding</keyword>
<evidence type="ECO:0000259" key="4">
    <source>
        <dbReference type="PROSITE" id="PS50943"/>
    </source>
</evidence>
<proteinExistence type="predicted"/>
<dbReference type="EMBL" id="BSRI01000002">
    <property type="protein sequence ID" value="GLV60034.1"/>
    <property type="molecule type" value="Genomic_DNA"/>
</dbReference>
<keyword evidence="3" id="KW-1133">Transmembrane helix</keyword>
<evidence type="ECO:0000313" key="5">
    <source>
        <dbReference type="EMBL" id="GLV60034.1"/>
    </source>
</evidence>
<dbReference type="PROSITE" id="PS50943">
    <property type="entry name" value="HTH_CROC1"/>
    <property type="match status" value="1"/>
</dbReference>
<name>A0ABQ6G0L1_9CHLR</name>
<dbReference type="PANTHER" id="PTHR46558">
    <property type="entry name" value="TRACRIPTIONAL REGULATORY PROTEIN-RELATED-RELATED"/>
    <property type="match status" value="1"/>
</dbReference>
<dbReference type="SMART" id="SM00530">
    <property type="entry name" value="HTH_XRE"/>
    <property type="match status" value="1"/>
</dbReference>
<dbReference type="InterPro" id="IPR001387">
    <property type="entry name" value="Cro/C1-type_HTH"/>
</dbReference>
<dbReference type="SUPFAM" id="SSF47413">
    <property type="entry name" value="lambda repressor-like DNA-binding domains"/>
    <property type="match status" value="1"/>
</dbReference>
<protein>
    <recommendedName>
        <fullName evidence="4">HTH cro/C1-type domain-containing protein</fullName>
    </recommendedName>
</protein>
<feature type="region of interest" description="Disordered" evidence="2">
    <location>
        <begin position="1"/>
        <end position="48"/>
    </location>
</feature>
<dbReference type="Pfam" id="PF01381">
    <property type="entry name" value="HTH_3"/>
    <property type="match status" value="1"/>
</dbReference>
<dbReference type="InterPro" id="IPR010982">
    <property type="entry name" value="Lambda_DNA-bd_dom_sf"/>
</dbReference>
<feature type="transmembrane region" description="Helical" evidence="3">
    <location>
        <begin position="147"/>
        <end position="168"/>
    </location>
</feature>
<dbReference type="InterPro" id="IPR036365">
    <property type="entry name" value="PGBD-like_sf"/>
</dbReference>
<dbReference type="CDD" id="cd00093">
    <property type="entry name" value="HTH_XRE"/>
    <property type="match status" value="1"/>
</dbReference>
<keyword evidence="3" id="KW-0472">Membrane</keyword>
<evidence type="ECO:0000256" key="3">
    <source>
        <dbReference type="SAM" id="Phobius"/>
    </source>
</evidence>
<dbReference type="SUPFAM" id="SSF47090">
    <property type="entry name" value="PGBD-like"/>
    <property type="match status" value="2"/>
</dbReference>
<keyword evidence="3" id="KW-0812">Transmembrane</keyword>
<dbReference type="RefSeq" id="WP_338256990.1">
    <property type="nucleotide sequence ID" value="NZ_BSRI01000002.1"/>
</dbReference>
<evidence type="ECO:0000256" key="2">
    <source>
        <dbReference type="SAM" id="MobiDB-lite"/>
    </source>
</evidence>
<gene>
    <name evidence="5" type="ORF">KDH_68570</name>
</gene>
<dbReference type="Gene3D" id="1.10.260.40">
    <property type="entry name" value="lambda repressor-like DNA-binding domains"/>
    <property type="match status" value="1"/>
</dbReference>
<accession>A0ABQ6G0L1</accession>
<dbReference type="InterPro" id="IPR036366">
    <property type="entry name" value="PGBDSf"/>
</dbReference>
<feature type="region of interest" description="Disordered" evidence="2">
    <location>
        <begin position="96"/>
        <end position="138"/>
    </location>
</feature>
<reference evidence="5 6" key="1">
    <citation type="submission" date="2023-02" db="EMBL/GenBank/DDBJ databases">
        <title>Dictyobacter halimunensis sp. nov., a new member of the class Ktedonobacteria from forest soil in a geothermal area.</title>
        <authorList>
            <person name="Rachmania M.K."/>
            <person name="Ningsih F."/>
            <person name="Sakai Y."/>
            <person name="Yabe S."/>
            <person name="Yokota A."/>
            <person name="Sjamsuridzal W."/>
        </authorList>
    </citation>
    <scope>NUCLEOTIDE SEQUENCE [LARGE SCALE GENOMIC DNA]</scope>
    <source>
        <strain evidence="5 6">S3.2.2.5</strain>
    </source>
</reference>
<feature type="compositionally biased region" description="Polar residues" evidence="2">
    <location>
        <begin position="1"/>
        <end position="37"/>
    </location>
</feature>
<dbReference type="Gene3D" id="1.10.101.10">
    <property type="entry name" value="PGBD-like superfamily/PGBD"/>
    <property type="match status" value="2"/>
</dbReference>
<organism evidence="5 6">
    <name type="scientific">Dictyobacter halimunensis</name>
    <dbReference type="NCBI Taxonomy" id="3026934"/>
    <lineage>
        <taxon>Bacteria</taxon>
        <taxon>Bacillati</taxon>
        <taxon>Chloroflexota</taxon>
        <taxon>Ktedonobacteria</taxon>
        <taxon>Ktedonobacterales</taxon>
        <taxon>Dictyobacteraceae</taxon>
        <taxon>Dictyobacter</taxon>
    </lineage>
</organism>
<evidence type="ECO:0000313" key="6">
    <source>
        <dbReference type="Proteomes" id="UP001344906"/>
    </source>
</evidence>
<keyword evidence="6" id="KW-1185">Reference proteome</keyword>
<comment type="caution">
    <text evidence="5">The sequence shown here is derived from an EMBL/GenBank/DDBJ whole genome shotgun (WGS) entry which is preliminary data.</text>
</comment>
<feature type="compositionally biased region" description="Low complexity" evidence="2">
    <location>
        <begin position="113"/>
        <end position="128"/>
    </location>
</feature>
<dbReference type="PANTHER" id="PTHR46558:SF15">
    <property type="entry name" value="HELIX-TURN-HELIX DOMAIN PROTEIN"/>
    <property type="match status" value="1"/>
</dbReference>
<dbReference type="Proteomes" id="UP001344906">
    <property type="component" value="Unassembled WGS sequence"/>
</dbReference>
<sequence>MTGNKQEGSGQVSERQNGQQKGSSKPATSATRANQLLRQARRMRTWSQGDLAEHIGVAKETISRWENGVSRPQPQQLSRLCETFEMRPDELGYALDPVEENPSPVGGEPRSLAATTAESPTEAPVEEPGNQSEPAIAKRRTLPRRRILVAGGIALGALALTGGTVVWLTQGNAQPASPRHWPTVKYDISHHNQLTRVVQYMLRSRQYDLGPADVDGAFGPATQHAVETFQKSKGLPDDGVVNSATWDQLIVPSDPASRGSQVAALQECLQPLHLVPKVSVDGEMGPQTMAAIHRFQQIHHLPQKDITDLDFWCLLVGGNISK</sequence>
<feature type="domain" description="HTH cro/C1-type" evidence="4">
    <location>
        <begin position="37"/>
        <end position="91"/>
    </location>
</feature>